<evidence type="ECO:0000259" key="8">
    <source>
        <dbReference type="PROSITE" id="PS50111"/>
    </source>
</evidence>
<dbReference type="Gene3D" id="3.30.450.20">
    <property type="entry name" value="PAS domain"/>
    <property type="match status" value="1"/>
</dbReference>
<feature type="domain" description="Methyl-accepting transducer" evidence="8">
    <location>
        <begin position="371"/>
        <end position="621"/>
    </location>
</feature>
<comment type="subcellular location">
    <subcellularLocation>
        <location evidence="1">Cell membrane</location>
    </subcellularLocation>
</comment>
<keyword evidence="4 6" id="KW-0807">Transducer</keyword>
<dbReference type="InterPro" id="IPR029150">
    <property type="entry name" value="dCache_3"/>
</dbReference>
<accession>A0ABR8XQH1</accession>
<dbReference type="Pfam" id="PF14827">
    <property type="entry name" value="dCache_3"/>
    <property type="match status" value="1"/>
</dbReference>
<protein>
    <submittedName>
        <fullName evidence="10">HAMP domain-containing protein</fullName>
    </submittedName>
</protein>
<dbReference type="PROSITE" id="PS50885">
    <property type="entry name" value="HAMP"/>
    <property type="match status" value="1"/>
</dbReference>
<keyword evidence="7" id="KW-1133">Transmembrane helix</keyword>
<evidence type="ECO:0000256" key="3">
    <source>
        <dbReference type="ARBA" id="ARBA00023136"/>
    </source>
</evidence>
<name>A0ABR8XQH1_9BACL</name>
<evidence type="ECO:0000256" key="7">
    <source>
        <dbReference type="SAM" id="Phobius"/>
    </source>
</evidence>
<evidence type="ECO:0000259" key="9">
    <source>
        <dbReference type="PROSITE" id="PS50885"/>
    </source>
</evidence>
<dbReference type="Gene3D" id="6.10.340.10">
    <property type="match status" value="1"/>
</dbReference>
<dbReference type="SMART" id="SM00283">
    <property type="entry name" value="MA"/>
    <property type="match status" value="1"/>
</dbReference>
<keyword evidence="11" id="KW-1185">Reference proteome</keyword>
<feature type="transmembrane region" description="Helical" evidence="7">
    <location>
        <begin position="12"/>
        <end position="31"/>
    </location>
</feature>
<feature type="domain" description="HAMP" evidence="9">
    <location>
        <begin position="299"/>
        <end position="352"/>
    </location>
</feature>
<dbReference type="PROSITE" id="PS50111">
    <property type="entry name" value="CHEMOTAXIS_TRANSDUC_2"/>
    <property type="match status" value="1"/>
</dbReference>
<dbReference type="RefSeq" id="WP_191704674.1">
    <property type="nucleotide sequence ID" value="NZ_JACSPW010000013.1"/>
</dbReference>
<dbReference type="InterPro" id="IPR003660">
    <property type="entry name" value="HAMP_dom"/>
</dbReference>
<gene>
    <name evidence="10" type="ORF">H9632_13955</name>
</gene>
<keyword evidence="3 7" id="KW-0472">Membrane</keyword>
<dbReference type="CDD" id="cd11386">
    <property type="entry name" value="MCP_signal"/>
    <property type="match status" value="1"/>
</dbReference>
<dbReference type="CDD" id="cd06225">
    <property type="entry name" value="HAMP"/>
    <property type="match status" value="1"/>
</dbReference>
<comment type="caution">
    <text evidence="10">The sequence shown here is derived from an EMBL/GenBank/DDBJ whole genome shotgun (WGS) entry which is preliminary data.</text>
</comment>
<dbReference type="Gene3D" id="1.10.287.950">
    <property type="entry name" value="Methyl-accepting chemotaxis protein"/>
    <property type="match status" value="1"/>
</dbReference>
<dbReference type="EMBL" id="JACSPW010000013">
    <property type="protein sequence ID" value="MBD8034170.1"/>
    <property type="molecule type" value="Genomic_DNA"/>
</dbReference>
<evidence type="ECO:0000256" key="4">
    <source>
        <dbReference type="ARBA" id="ARBA00023224"/>
    </source>
</evidence>
<organism evidence="10 11">
    <name type="scientific">Solibacillus merdavium</name>
    <dbReference type="NCBI Taxonomy" id="2762218"/>
    <lineage>
        <taxon>Bacteria</taxon>
        <taxon>Bacillati</taxon>
        <taxon>Bacillota</taxon>
        <taxon>Bacilli</taxon>
        <taxon>Bacillales</taxon>
        <taxon>Caryophanaceae</taxon>
        <taxon>Solibacillus</taxon>
    </lineage>
</organism>
<sequence>MRYKSLKTRLIIILLLVGIIPVLVTVTYNYFTTFESFEEVQYAQQKEIEHSVTKYFEQTAAELQYLVELYAKDPEIQQLLLEEERPSIQSNGEALFNRLSEQHKLAIFEIGDENGTVHVRGHNPSQYGDDKSEIDAIQGALQGNTYSGFEYGSSGLTVRAFAPVEWNGRTIGTLQIGFGKEFVANVQSLLPNVELQLLDTNGEIVEASEKENIGMQLKGNAISAVLNGEATQIKNEDKKVIESFLPLQDPTAATVIGGLHLTQNIEATQSTIYSMVSMGGIILIITIILAVMVALIYSRTLTKPIIHTSKLLHVLSEGDLTHSMENHNRKDEIGQLMTDMKKMQEHLHKMIKEVSNASSSVSSKSAILAQSTSEVSTGAQAIAETMETLSRGIEMQTNEISEVYEAVTNFSNELKETAEQGTKLESVSGNVLSLSSEGTKKMQTSNGQMQQIHNIMHTAIHKMDGLGERVGQISSFVNIIEDVANQTNLLALNASIEAARAGEHGKGFAVVAEEVRKLAEQVAKSVTEISVIVGTIQQGAHELSNSLQQGFATIETGTAQLSDTAETFREIEESVLQMDAFTKQVLGQLQAMSSEGQVINQSMQEISAITEETTASVEETTATVIETSATMSNVATTTEQLAELADKLNKIVKEYKI</sequence>
<dbReference type="Proteomes" id="UP000600565">
    <property type="component" value="Unassembled WGS sequence"/>
</dbReference>
<proteinExistence type="inferred from homology"/>
<dbReference type="Pfam" id="PF00672">
    <property type="entry name" value="HAMP"/>
    <property type="match status" value="1"/>
</dbReference>
<dbReference type="InterPro" id="IPR029151">
    <property type="entry name" value="Sensor-like_sf"/>
</dbReference>
<evidence type="ECO:0000313" key="11">
    <source>
        <dbReference type="Proteomes" id="UP000600565"/>
    </source>
</evidence>
<evidence type="ECO:0000256" key="2">
    <source>
        <dbReference type="ARBA" id="ARBA00022475"/>
    </source>
</evidence>
<dbReference type="PANTHER" id="PTHR32089:SF112">
    <property type="entry name" value="LYSOZYME-LIKE PROTEIN-RELATED"/>
    <property type="match status" value="1"/>
</dbReference>
<keyword evidence="2" id="KW-1003">Cell membrane</keyword>
<dbReference type="SMART" id="SM00304">
    <property type="entry name" value="HAMP"/>
    <property type="match status" value="2"/>
</dbReference>
<dbReference type="InterPro" id="IPR004089">
    <property type="entry name" value="MCPsignal_dom"/>
</dbReference>
<keyword evidence="7" id="KW-0812">Transmembrane</keyword>
<dbReference type="SUPFAM" id="SSF103190">
    <property type="entry name" value="Sensory domain-like"/>
    <property type="match status" value="1"/>
</dbReference>
<reference evidence="10 11" key="1">
    <citation type="submission" date="2020-08" db="EMBL/GenBank/DDBJ databases">
        <title>A Genomic Blueprint of the Chicken Gut Microbiome.</title>
        <authorList>
            <person name="Gilroy R."/>
            <person name="Ravi A."/>
            <person name="Getino M."/>
            <person name="Pursley I."/>
            <person name="Horton D.L."/>
            <person name="Alikhan N.-F."/>
            <person name="Baker D."/>
            <person name="Gharbi K."/>
            <person name="Hall N."/>
            <person name="Watson M."/>
            <person name="Adriaenssens E.M."/>
            <person name="Foster-Nyarko E."/>
            <person name="Jarju S."/>
            <person name="Secka A."/>
            <person name="Antonio M."/>
            <person name="Oren A."/>
            <person name="Chaudhuri R."/>
            <person name="La Ragione R.M."/>
            <person name="Hildebrand F."/>
            <person name="Pallen M.J."/>
        </authorList>
    </citation>
    <scope>NUCLEOTIDE SEQUENCE [LARGE SCALE GENOMIC DNA]</scope>
    <source>
        <strain evidence="10 11">Sa1YVA6</strain>
    </source>
</reference>
<evidence type="ECO:0000256" key="5">
    <source>
        <dbReference type="ARBA" id="ARBA00029447"/>
    </source>
</evidence>
<dbReference type="SUPFAM" id="SSF58104">
    <property type="entry name" value="Methyl-accepting chemotaxis protein (MCP) signaling domain"/>
    <property type="match status" value="1"/>
</dbReference>
<dbReference type="PANTHER" id="PTHR32089">
    <property type="entry name" value="METHYL-ACCEPTING CHEMOTAXIS PROTEIN MCPB"/>
    <property type="match status" value="1"/>
</dbReference>
<evidence type="ECO:0000256" key="1">
    <source>
        <dbReference type="ARBA" id="ARBA00004236"/>
    </source>
</evidence>
<dbReference type="Pfam" id="PF00015">
    <property type="entry name" value="MCPsignal"/>
    <property type="match status" value="1"/>
</dbReference>
<evidence type="ECO:0000313" key="10">
    <source>
        <dbReference type="EMBL" id="MBD8034170.1"/>
    </source>
</evidence>
<comment type="similarity">
    <text evidence="5">Belongs to the methyl-accepting chemotaxis (MCP) protein family.</text>
</comment>
<evidence type="ECO:0000256" key="6">
    <source>
        <dbReference type="PROSITE-ProRule" id="PRU00284"/>
    </source>
</evidence>
<feature type="transmembrane region" description="Helical" evidence="7">
    <location>
        <begin position="272"/>
        <end position="297"/>
    </location>
</feature>